<comment type="subcellular location">
    <subcellularLocation>
        <location evidence="1">Cytoplasm</location>
    </subcellularLocation>
</comment>
<dbReference type="PROSITE" id="PS50110">
    <property type="entry name" value="RESPONSE_REGULATORY"/>
    <property type="match status" value="1"/>
</dbReference>
<dbReference type="SUPFAM" id="SSF46689">
    <property type="entry name" value="Homeodomain-like"/>
    <property type="match status" value="2"/>
</dbReference>
<dbReference type="PANTHER" id="PTHR42713:SF3">
    <property type="entry name" value="TRANSCRIPTIONAL REGULATORY PROTEIN HPTR"/>
    <property type="match status" value="1"/>
</dbReference>
<evidence type="ECO:0000256" key="6">
    <source>
        <dbReference type="ARBA" id="ARBA00023125"/>
    </source>
</evidence>
<dbReference type="Gene3D" id="1.10.10.60">
    <property type="entry name" value="Homeodomain-like"/>
    <property type="match status" value="2"/>
</dbReference>
<dbReference type="Pfam" id="PF00072">
    <property type="entry name" value="Response_reg"/>
    <property type="match status" value="1"/>
</dbReference>
<proteinExistence type="predicted"/>
<feature type="modified residue" description="4-aspartylphosphate" evidence="8">
    <location>
        <position position="54"/>
    </location>
</feature>
<dbReference type="PROSITE" id="PS01124">
    <property type="entry name" value="HTH_ARAC_FAMILY_2"/>
    <property type="match status" value="1"/>
</dbReference>
<evidence type="ECO:0000259" key="9">
    <source>
        <dbReference type="PROSITE" id="PS01124"/>
    </source>
</evidence>
<dbReference type="Pfam" id="PF12833">
    <property type="entry name" value="HTH_18"/>
    <property type="match status" value="1"/>
</dbReference>
<keyword evidence="12" id="KW-1185">Reference proteome</keyword>
<evidence type="ECO:0000256" key="4">
    <source>
        <dbReference type="ARBA" id="ARBA00023012"/>
    </source>
</evidence>
<dbReference type="CDD" id="cd17536">
    <property type="entry name" value="REC_YesN-like"/>
    <property type="match status" value="1"/>
</dbReference>
<evidence type="ECO:0000256" key="8">
    <source>
        <dbReference type="PROSITE-ProRule" id="PRU00169"/>
    </source>
</evidence>
<dbReference type="InterPro" id="IPR001789">
    <property type="entry name" value="Sig_transdc_resp-reg_receiver"/>
</dbReference>
<dbReference type="RefSeq" id="WP_066328772.1">
    <property type="nucleotide sequence ID" value="NZ_LWSG01000005.1"/>
</dbReference>
<dbReference type="SUPFAM" id="SSF52172">
    <property type="entry name" value="CheY-like"/>
    <property type="match status" value="1"/>
</dbReference>
<dbReference type="Pfam" id="PF17853">
    <property type="entry name" value="GGDEF_2"/>
    <property type="match status" value="1"/>
</dbReference>
<dbReference type="InterPro" id="IPR011006">
    <property type="entry name" value="CheY-like_superfamily"/>
</dbReference>
<dbReference type="GO" id="GO:0000160">
    <property type="term" value="P:phosphorelay signal transduction system"/>
    <property type="evidence" value="ECO:0007669"/>
    <property type="project" value="UniProtKB-KW"/>
</dbReference>
<dbReference type="SMART" id="SM00448">
    <property type="entry name" value="REC"/>
    <property type="match status" value="1"/>
</dbReference>
<dbReference type="AlphaFoldDB" id="A0A179T3A7"/>
<keyword evidence="4" id="KW-0902">Two-component regulatory system</keyword>
<protein>
    <recommendedName>
        <fullName evidence="13">Response regulator</fullName>
    </recommendedName>
</protein>
<dbReference type="PRINTS" id="PR00032">
    <property type="entry name" value="HTHARAC"/>
</dbReference>
<evidence type="ECO:0000256" key="1">
    <source>
        <dbReference type="ARBA" id="ARBA00004496"/>
    </source>
</evidence>
<dbReference type="InterPro" id="IPR041522">
    <property type="entry name" value="CdaR_GGDEF"/>
</dbReference>
<dbReference type="Proteomes" id="UP000078534">
    <property type="component" value="Unassembled WGS sequence"/>
</dbReference>
<keyword evidence="3 8" id="KW-0597">Phosphoprotein</keyword>
<dbReference type="PANTHER" id="PTHR42713">
    <property type="entry name" value="HISTIDINE KINASE-RELATED"/>
    <property type="match status" value="1"/>
</dbReference>
<dbReference type="InterPro" id="IPR051552">
    <property type="entry name" value="HptR"/>
</dbReference>
<keyword evidence="6" id="KW-0238">DNA-binding</keyword>
<evidence type="ECO:0000313" key="12">
    <source>
        <dbReference type="Proteomes" id="UP000078534"/>
    </source>
</evidence>
<feature type="domain" description="HTH araC/xylS-type" evidence="9">
    <location>
        <begin position="381"/>
        <end position="479"/>
    </location>
</feature>
<reference evidence="12" key="1">
    <citation type="submission" date="2016-04" db="EMBL/GenBank/DDBJ databases">
        <authorList>
            <person name="Lyu Z."/>
            <person name="Lyu W."/>
        </authorList>
    </citation>
    <scope>NUCLEOTIDE SEQUENCE [LARGE SCALE GENOMIC DNA]</scope>
    <source>
        <strain evidence="12">C44</strain>
    </source>
</reference>
<gene>
    <name evidence="11" type="ORF">A6K24_17470</name>
</gene>
<dbReference type="GO" id="GO:0005737">
    <property type="term" value="C:cytoplasm"/>
    <property type="evidence" value="ECO:0007669"/>
    <property type="project" value="UniProtKB-SubCell"/>
</dbReference>
<evidence type="ECO:0000259" key="10">
    <source>
        <dbReference type="PROSITE" id="PS50110"/>
    </source>
</evidence>
<dbReference type="STRING" id="152268.A6K24_17470"/>
<dbReference type="InterPro" id="IPR018062">
    <property type="entry name" value="HTH_AraC-typ_CS"/>
</dbReference>
<dbReference type="GO" id="GO:0043565">
    <property type="term" value="F:sequence-specific DNA binding"/>
    <property type="evidence" value="ECO:0007669"/>
    <property type="project" value="InterPro"/>
</dbReference>
<dbReference type="EMBL" id="LWSG01000005">
    <property type="protein sequence ID" value="OAS88164.1"/>
    <property type="molecule type" value="Genomic_DNA"/>
</dbReference>
<evidence type="ECO:0000256" key="2">
    <source>
        <dbReference type="ARBA" id="ARBA00022490"/>
    </source>
</evidence>
<evidence type="ECO:0000256" key="3">
    <source>
        <dbReference type="ARBA" id="ARBA00022553"/>
    </source>
</evidence>
<name>A0A179T3A7_9BACI</name>
<feature type="domain" description="Response regulatory" evidence="10">
    <location>
        <begin position="2"/>
        <end position="119"/>
    </location>
</feature>
<dbReference type="InterPro" id="IPR020449">
    <property type="entry name" value="Tscrpt_reg_AraC-type_HTH"/>
</dbReference>
<keyword evidence="2" id="KW-0963">Cytoplasm</keyword>
<sequence>MNIIIVDDEIIERKAMRKFIEESFTHIKVVGEAANGRLAIEQAKIHKPDIMFMDIHMPGIDGLEAIRQILQELPKTKFIMVSAYNSFEYAKEAMKQGVKEYILKPSNKQETLEAIIRVEQEINQEKLQLIESQKLTEQHIITAIIQNEQTTDIETMYKNYYQNASMAFFQVFTQSKPALITNLLKEKAPFPYIEKELGDKHAVLFITDKKSAHHVKADALTLARTMSQALPTSTTIGIGNPFAQLDKLSISYQQALLASAQLTKEANVSYGYPLTEENVEDGTLIKLEKSLVNEIQAGRLEQANDYFHLYYDYLSKETDEKNMIHILGEWGIRLKQSLESQGIKIRDIPILEAQTKQDFLKLIRQFCEKITLQKEGNDSITMAKHFIHAHYQESFSLEDVAAYVDLTPTYFTKLFKEQTKLTFIDYVTAYRIEKAKELLLQTKLSLKEIAYEVGYKDPNYFSRVFKKWTNRTPKQYRKPDGATTK</sequence>
<dbReference type="SMART" id="SM00342">
    <property type="entry name" value="HTH_ARAC"/>
    <property type="match status" value="1"/>
</dbReference>
<evidence type="ECO:0000256" key="5">
    <source>
        <dbReference type="ARBA" id="ARBA00023015"/>
    </source>
</evidence>
<comment type="caution">
    <text evidence="11">The sequence shown here is derived from an EMBL/GenBank/DDBJ whole genome shotgun (WGS) entry which is preliminary data.</text>
</comment>
<dbReference type="OrthoDB" id="9794370at2"/>
<dbReference type="GO" id="GO:0003700">
    <property type="term" value="F:DNA-binding transcription factor activity"/>
    <property type="evidence" value="ECO:0007669"/>
    <property type="project" value="InterPro"/>
</dbReference>
<dbReference type="InterPro" id="IPR009057">
    <property type="entry name" value="Homeodomain-like_sf"/>
</dbReference>
<keyword evidence="7" id="KW-0804">Transcription</keyword>
<organism evidence="11 12">
    <name type="scientific">Metabacillus litoralis</name>
    <dbReference type="NCBI Taxonomy" id="152268"/>
    <lineage>
        <taxon>Bacteria</taxon>
        <taxon>Bacillati</taxon>
        <taxon>Bacillota</taxon>
        <taxon>Bacilli</taxon>
        <taxon>Bacillales</taxon>
        <taxon>Bacillaceae</taxon>
        <taxon>Metabacillus</taxon>
    </lineage>
</organism>
<evidence type="ECO:0000313" key="11">
    <source>
        <dbReference type="EMBL" id="OAS88164.1"/>
    </source>
</evidence>
<dbReference type="InterPro" id="IPR018060">
    <property type="entry name" value="HTH_AraC"/>
</dbReference>
<dbReference type="Gene3D" id="3.40.50.2300">
    <property type="match status" value="1"/>
</dbReference>
<evidence type="ECO:0000256" key="7">
    <source>
        <dbReference type="ARBA" id="ARBA00023163"/>
    </source>
</evidence>
<accession>A0A179T3A7</accession>
<dbReference type="PROSITE" id="PS00041">
    <property type="entry name" value="HTH_ARAC_FAMILY_1"/>
    <property type="match status" value="1"/>
</dbReference>
<keyword evidence="5" id="KW-0805">Transcription regulation</keyword>
<evidence type="ECO:0008006" key="13">
    <source>
        <dbReference type="Google" id="ProtNLM"/>
    </source>
</evidence>